<feature type="compositionally biased region" description="Pro residues" evidence="1">
    <location>
        <begin position="99"/>
        <end position="108"/>
    </location>
</feature>
<sequence>MHDTVGKEVVSTTSLRMLWGRKFLYYGANIAISHGIDKVNVSVAIDPPVGMGRRDFYSGARFLTKPVHLVLNDVAVSAAVPEDEKETTQTLGGYVAPGRHPPVEPTPYPGAKGKPQ</sequence>
<dbReference type="KEGG" id="schv:BRCON_0964"/>
<protein>
    <submittedName>
        <fullName evidence="2">Uncharacterized protein</fullName>
    </submittedName>
</protein>
<evidence type="ECO:0000256" key="1">
    <source>
        <dbReference type="SAM" id="MobiDB-lite"/>
    </source>
</evidence>
<proteinExistence type="predicted"/>
<dbReference type="AlphaFoldDB" id="A0A2Z4Y3H2"/>
<dbReference type="Proteomes" id="UP000262583">
    <property type="component" value="Chromosome"/>
</dbReference>
<dbReference type="EMBL" id="CP030759">
    <property type="protein sequence ID" value="AXA35741.1"/>
    <property type="molecule type" value="Genomic_DNA"/>
</dbReference>
<organism evidence="2 3">
    <name type="scientific">Sumerlaea chitinivorans</name>
    <dbReference type="NCBI Taxonomy" id="2250252"/>
    <lineage>
        <taxon>Bacteria</taxon>
        <taxon>Candidatus Sumerlaeota</taxon>
        <taxon>Candidatus Sumerlaeia</taxon>
        <taxon>Candidatus Sumerlaeales</taxon>
        <taxon>Candidatus Sumerlaeaceae</taxon>
        <taxon>Candidatus Sumerlaea</taxon>
    </lineage>
</organism>
<evidence type="ECO:0000313" key="2">
    <source>
        <dbReference type="EMBL" id="AXA35741.1"/>
    </source>
</evidence>
<name>A0A2Z4Y3H2_SUMC1</name>
<feature type="region of interest" description="Disordered" evidence="1">
    <location>
        <begin position="81"/>
        <end position="116"/>
    </location>
</feature>
<reference evidence="2 3" key="1">
    <citation type="submission" date="2018-05" db="EMBL/GenBank/DDBJ databases">
        <title>A metagenomic window into the 2 km-deep terrestrial subsurface aquifer revealed taxonomically and functionally diverse microbial community comprising novel uncultured bacterial lineages.</title>
        <authorList>
            <person name="Kadnikov V.V."/>
            <person name="Mardanov A.V."/>
            <person name="Beletsky A.V."/>
            <person name="Banks D."/>
            <person name="Pimenov N.V."/>
            <person name="Frank Y.A."/>
            <person name="Karnachuk O.V."/>
            <person name="Ravin N.V."/>
        </authorList>
    </citation>
    <scope>NUCLEOTIDE SEQUENCE [LARGE SCALE GENOMIC DNA]</scope>
    <source>
        <strain evidence="2">BY</strain>
    </source>
</reference>
<accession>A0A2Z4Y3H2</accession>
<gene>
    <name evidence="2" type="ORF">BRCON_0964</name>
</gene>
<evidence type="ECO:0000313" key="3">
    <source>
        <dbReference type="Proteomes" id="UP000262583"/>
    </source>
</evidence>